<accession>A0A7R9B8Y8</accession>
<dbReference type="EMBL" id="OC012177">
    <property type="protein sequence ID" value="CAD7268229.1"/>
    <property type="molecule type" value="Genomic_DNA"/>
</dbReference>
<proteinExistence type="predicted"/>
<name>A0A7R9B8Y8_TIMSH</name>
<evidence type="ECO:0000313" key="1">
    <source>
        <dbReference type="EMBL" id="CAD7268229.1"/>
    </source>
</evidence>
<gene>
    <name evidence="1" type="ORF">TSIB3V08_LOCUS12231</name>
</gene>
<organism evidence="1">
    <name type="scientific">Timema shepardi</name>
    <name type="common">Walking stick</name>
    <dbReference type="NCBI Taxonomy" id="629360"/>
    <lineage>
        <taxon>Eukaryota</taxon>
        <taxon>Metazoa</taxon>
        <taxon>Ecdysozoa</taxon>
        <taxon>Arthropoda</taxon>
        <taxon>Hexapoda</taxon>
        <taxon>Insecta</taxon>
        <taxon>Pterygota</taxon>
        <taxon>Neoptera</taxon>
        <taxon>Polyneoptera</taxon>
        <taxon>Phasmatodea</taxon>
        <taxon>Timematodea</taxon>
        <taxon>Timematoidea</taxon>
        <taxon>Timematidae</taxon>
        <taxon>Timema</taxon>
    </lineage>
</organism>
<protein>
    <submittedName>
        <fullName evidence="1">Uncharacterized protein</fullName>
    </submittedName>
</protein>
<sequence length="14" mass="1600">MAMSERFGSERTVV</sequence>
<reference evidence="1" key="1">
    <citation type="submission" date="2020-11" db="EMBL/GenBank/DDBJ databases">
        <authorList>
            <person name="Tran Van P."/>
        </authorList>
    </citation>
    <scope>NUCLEOTIDE SEQUENCE</scope>
</reference>